<dbReference type="Proteomes" id="UP000263642">
    <property type="component" value="Unassembled WGS sequence"/>
</dbReference>
<dbReference type="EMBL" id="DQAY01000001">
    <property type="protein sequence ID" value="HCO21523.1"/>
    <property type="molecule type" value="Genomic_DNA"/>
</dbReference>
<reference evidence="1 2" key="1">
    <citation type="journal article" date="2018" name="Nat. Biotechnol.">
        <title>A standardized bacterial taxonomy based on genome phylogeny substantially revises the tree of life.</title>
        <authorList>
            <person name="Parks D.H."/>
            <person name="Chuvochina M."/>
            <person name="Waite D.W."/>
            <person name="Rinke C."/>
            <person name="Skarshewski A."/>
            <person name="Chaumeil P.A."/>
            <person name="Hugenholtz P."/>
        </authorList>
    </citation>
    <scope>NUCLEOTIDE SEQUENCE [LARGE SCALE GENOMIC DNA]</scope>
    <source>
        <strain evidence="1">UBA9375</strain>
    </source>
</reference>
<sequence length="67" mass="7362">MTVNVNVIETELLLRTFPESGLARADADRLRRSRAAYFIGYSNWGTAAIGNASRRTFVKSGGSEKIV</sequence>
<name>A0A3D3QY44_9PLAN</name>
<proteinExistence type="predicted"/>
<dbReference type="AlphaFoldDB" id="A0A3D3QY44"/>
<gene>
    <name evidence="1" type="ORF">DIT97_00040</name>
</gene>
<evidence type="ECO:0000313" key="2">
    <source>
        <dbReference type="Proteomes" id="UP000263642"/>
    </source>
</evidence>
<accession>A0A3D3QY44</accession>
<evidence type="ECO:0000313" key="1">
    <source>
        <dbReference type="EMBL" id="HCO21523.1"/>
    </source>
</evidence>
<organism evidence="1 2">
    <name type="scientific">Gimesia maris</name>
    <dbReference type="NCBI Taxonomy" id="122"/>
    <lineage>
        <taxon>Bacteria</taxon>
        <taxon>Pseudomonadati</taxon>
        <taxon>Planctomycetota</taxon>
        <taxon>Planctomycetia</taxon>
        <taxon>Planctomycetales</taxon>
        <taxon>Planctomycetaceae</taxon>
        <taxon>Gimesia</taxon>
    </lineage>
</organism>
<comment type="caution">
    <text evidence="1">The sequence shown here is derived from an EMBL/GenBank/DDBJ whole genome shotgun (WGS) entry which is preliminary data.</text>
</comment>
<protein>
    <submittedName>
        <fullName evidence="1">Uncharacterized protein</fullName>
    </submittedName>
</protein>